<dbReference type="EMBL" id="UZAF01016134">
    <property type="protein sequence ID" value="VDO21323.1"/>
    <property type="molecule type" value="Genomic_DNA"/>
</dbReference>
<reference evidence="1 2" key="2">
    <citation type="submission" date="2018-11" db="EMBL/GenBank/DDBJ databases">
        <authorList>
            <consortium name="Pathogen Informatics"/>
        </authorList>
    </citation>
    <scope>NUCLEOTIDE SEQUENCE [LARGE SCALE GENOMIC DNA]</scope>
    <source>
        <strain evidence="1 2">MHpl1</strain>
    </source>
</reference>
<protein>
    <submittedName>
        <fullName evidence="1 3">Uncharacterized protein</fullName>
    </submittedName>
</protein>
<dbReference type="Proteomes" id="UP000268014">
    <property type="component" value="Unassembled WGS sequence"/>
</dbReference>
<evidence type="ECO:0000313" key="3">
    <source>
        <dbReference type="WBParaSite" id="HPLM_0000362601-mRNA-1"/>
    </source>
</evidence>
<proteinExistence type="predicted"/>
<sequence>MASTVRTVEGASGLPIENNVNSVEKCMEVSCVLSTVVLLAATDGVVDSDVDFELGRLVCDDGSGPKCFAVFAFYAVTSRLAPYRTKAKASTPLKVVRI</sequence>
<reference evidence="3" key="1">
    <citation type="submission" date="2017-02" db="UniProtKB">
        <authorList>
            <consortium name="WormBaseParasite"/>
        </authorList>
    </citation>
    <scope>IDENTIFICATION</scope>
</reference>
<dbReference type="OrthoDB" id="5901067at2759"/>
<gene>
    <name evidence="1" type="ORF">HPLM_LOCUS3618</name>
</gene>
<evidence type="ECO:0000313" key="2">
    <source>
        <dbReference type="Proteomes" id="UP000268014"/>
    </source>
</evidence>
<dbReference type="WBParaSite" id="HPLM_0000362601-mRNA-1">
    <property type="protein sequence ID" value="HPLM_0000362601-mRNA-1"/>
    <property type="gene ID" value="HPLM_0000362601"/>
</dbReference>
<evidence type="ECO:0000313" key="1">
    <source>
        <dbReference type="EMBL" id="VDO21323.1"/>
    </source>
</evidence>
<dbReference type="AlphaFoldDB" id="A0A0N4W1T0"/>
<organism evidence="3">
    <name type="scientific">Haemonchus placei</name>
    <name type="common">Barber's pole worm</name>
    <dbReference type="NCBI Taxonomy" id="6290"/>
    <lineage>
        <taxon>Eukaryota</taxon>
        <taxon>Metazoa</taxon>
        <taxon>Ecdysozoa</taxon>
        <taxon>Nematoda</taxon>
        <taxon>Chromadorea</taxon>
        <taxon>Rhabditida</taxon>
        <taxon>Rhabditina</taxon>
        <taxon>Rhabditomorpha</taxon>
        <taxon>Strongyloidea</taxon>
        <taxon>Trichostrongylidae</taxon>
        <taxon>Haemonchus</taxon>
    </lineage>
</organism>
<name>A0A0N4W1T0_HAEPC</name>
<accession>A0A0N4W1T0</accession>
<keyword evidence="2" id="KW-1185">Reference proteome</keyword>